<evidence type="ECO:0000313" key="1">
    <source>
        <dbReference type="EMBL" id="MPC81119.1"/>
    </source>
</evidence>
<keyword evidence="2" id="KW-1185">Reference proteome</keyword>
<sequence>MATSNPTSKSPFGEGTRNVPKLDCSFIGDPKCLNTSLNFFFNNFCNISSLRSNFQSVEHHRSSTKPHLFLTETQLSKATDNNPFSVPSYFLYSHFRSKAGCCVYVHNDSTCSHAHALESSEFSTI</sequence>
<comment type="caution">
    <text evidence="1">The sequence shown here is derived from an EMBL/GenBank/DDBJ whole genome shotgun (WGS) entry which is preliminary data.</text>
</comment>
<proteinExistence type="predicted"/>
<reference evidence="1 2" key="1">
    <citation type="submission" date="2019-05" db="EMBL/GenBank/DDBJ databases">
        <title>Another draft genome of Portunus trituberculatus and its Hox gene families provides insights of decapod evolution.</title>
        <authorList>
            <person name="Jeong J.-H."/>
            <person name="Song I."/>
            <person name="Kim S."/>
            <person name="Choi T."/>
            <person name="Kim D."/>
            <person name="Ryu S."/>
            <person name="Kim W."/>
        </authorList>
    </citation>
    <scope>NUCLEOTIDE SEQUENCE [LARGE SCALE GENOMIC DNA]</scope>
    <source>
        <tissue evidence="1">Muscle</tissue>
    </source>
</reference>
<protein>
    <submittedName>
        <fullName evidence="1">Uncharacterized protein</fullName>
    </submittedName>
</protein>
<name>A0A5B7IH17_PORTR</name>
<evidence type="ECO:0000313" key="2">
    <source>
        <dbReference type="Proteomes" id="UP000324222"/>
    </source>
</evidence>
<accession>A0A5B7IH17</accession>
<organism evidence="1 2">
    <name type="scientific">Portunus trituberculatus</name>
    <name type="common">Swimming crab</name>
    <name type="synonym">Neptunus trituberculatus</name>
    <dbReference type="NCBI Taxonomy" id="210409"/>
    <lineage>
        <taxon>Eukaryota</taxon>
        <taxon>Metazoa</taxon>
        <taxon>Ecdysozoa</taxon>
        <taxon>Arthropoda</taxon>
        <taxon>Crustacea</taxon>
        <taxon>Multicrustacea</taxon>
        <taxon>Malacostraca</taxon>
        <taxon>Eumalacostraca</taxon>
        <taxon>Eucarida</taxon>
        <taxon>Decapoda</taxon>
        <taxon>Pleocyemata</taxon>
        <taxon>Brachyura</taxon>
        <taxon>Eubrachyura</taxon>
        <taxon>Portunoidea</taxon>
        <taxon>Portunidae</taxon>
        <taxon>Portuninae</taxon>
        <taxon>Portunus</taxon>
    </lineage>
</organism>
<dbReference type="EMBL" id="VSRR010055987">
    <property type="protein sequence ID" value="MPC81119.1"/>
    <property type="molecule type" value="Genomic_DNA"/>
</dbReference>
<dbReference type="AlphaFoldDB" id="A0A5B7IH17"/>
<gene>
    <name evidence="1" type="ORF">E2C01_075720</name>
</gene>
<dbReference type="Proteomes" id="UP000324222">
    <property type="component" value="Unassembled WGS sequence"/>
</dbReference>